<proteinExistence type="predicted"/>
<evidence type="ECO:0000313" key="2">
    <source>
        <dbReference type="Proteomes" id="UP000597444"/>
    </source>
</evidence>
<accession>A0A8J3IXA1</accession>
<dbReference type="EMBL" id="BNJK01000001">
    <property type="protein sequence ID" value="GHO96981.1"/>
    <property type="molecule type" value="Genomic_DNA"/>
</dbReference>
<dbReference type="RefSeq" id="WP_220207569.1">
    <property type="nucleotide sequence ID" value="NZ_BNJK01000001.1"/>
</dbReference>
<comment type="caution">
    <text evidence="1">The sequence shown here is derived from an EMBL/GenBank/DDBJ whole genome shotgun (WGS) entry which is preliminary data.</text>
</comment>
<dbReference type="AlphaFoldDB" id="A0A8J3IXA1"/>
<reference evidence="1" key="1">
    <citation type="submission" date="2020-10" db="EMBL/GenBank/DDBJ databases">
        <title>Taxonomic study of unclassified bacteria belonging to the class Ktedonobacteria.</title>
        <authorList>
            <person name="Yabe S."/>
            <person name="Wang C.M."/>
            <person name="Zheng Y."/>
            <person name="Sakai Y."/>
            <person name="Cavaletti L."/>
            <person name="Monciardini P."/>
            <person name="Donadio S."/>
        </authorList>
    </citation>
    <scope>NUCLEOTIDE SEQUENCE</scope>
    <source>
        <strain evidence="1">ID150040</strain>
    </source>
</reference>
<name>A0A8J3IXA1_9CHLR</name>
<protein>
    <submittedName>
        <fullName evidence="1">Uncharacterized protein</fullName>
    </submittedName>
</protein>
<sequence>MLWRHGDVLIATVEHIPSGAEQQKTSVLVLGEVTGHSHRVEDAQKARVWKYGTQLFLEVTSETRIVHEEHKPIVLAPGSYRIWQQREYTPERIVRVRD</sequence>
<keyword evidence="2" id="KW-1185">Reference proteome</keyword>
<evidence type="ECO:0000313" key="1">
    <source>
        <dbReference type="EMBL" id="GHO96981.1"/>
    </source>
</evidence>
<organism evidence="1 2">
    <name type="scientific">Reticulibacter mediterranei</name>
    <dbReference type="NCBI Taxonomy" id="2778369"/>
    <lineage>
        <taxon>Bacteria</taxon>
        <taxon>Bacillati</taxon>
        <taxon>Chloroflexota</taxon>
        <taxon>Ktedonobacteria</taxon>
        <taxon>Ktedonobacterales</taxon>
        <taxon>Reticulibacteraceae</taxon>
        <taxon>Reticulibacter</taxon>
    </lineage>
</organism>
<gene>
    <name evidence="1" type="ORF">KSF_070290</name>
</gene>
<dbReference type="Proteomes" id="UP000597444">
    <property type="component" value="Unassembled WGS sequence"/>
</dbReference>